<sequence>MDAPREKVWRAISIPEIRESWLPGTNLRNAIPIRQIPGKEVTYLMRDPYPPHLESMVTFHLAQSGENSTCLRIIHQLTDAKCLPPAKAANSNSVEMICAA</sequence>
<dbReference type="Gene3D" id="3.30.530.20">
    <property type="match status" value="1"/>
</dbReference>
<evidence type="ECO:0000313" key="2">
    <source>
        <dbReference type="Proteomes" id="UP000076167"/>
    </source>
</evidence>
<proteinExistence type="predicted"/>
<gene>
    <name evidence="1" type="ORF">AUP40_17830</name>
</gene>
<dbReference type="SUPFAM" id="SSF55961">
    <property type="entry name" value="Bet v1-like"/>
    <property type="match status" value="1"/>
</dbReference>
<dbReference type="InterPro" id="IPR023393">
    <property type="entry name" value="START-like_dom_sf"/>
</dbReference>
<dbReference type="Proteomes" id="UP000076167">
    <property type="component" value="Unassembled WGS sequence"/>
</dbReference>
<accession>A0ABR5Y0V3</accession>
<comment type="caution">
    <text evidence="1">The sequence shown here is derived from an EMBL/GenBank/DDBJ whole genome shotgun (WGS) entry which is preliminary data.</text>
</comment>
<evidence type="ECO:0000313" key="1">
    <source>
        <dbReference type="EMBL" id="KZD03337.1"/>
    </source>
</evidence>
<evidence type="ECO:0008006" key="3">
    <source>
        <dbReference type="Google" id="ProtNLM"/>
    </source>
</evidence>
<name>A0ABR5Y0V3_9PROT</name>
<reference evidence="1 2" key="1">
    <citation type="submission" date="2015-12" db="EMBL/GenBank/DDBJ databases">
        <title>Genome sequence of Thalassospira xiamenensis MCCC 1A03005.</title>
        <authorList>
            <person name="Lu L."/>
            <person name="Lai Q."/>
            <person name="Shao Z."/>
            <person name="Qian P."/>
        </authorList>
    </citation>
    <scope>NUCLEOTIDE SEQUENCE [LARGE SCALE GENOMIC DNA]</scope>
    <source>
        <strain evidence="1 2">MCCC 1A03005</strain>
    </source>
</reference>
<dbReference type="EMBL" id="LPXL01000028">
    <property type="protein sequence ID" value="KZD03337.1"/>
    <property type="molecule type" value="Genomic_DNA"/>
</dbReference>
<protein>
    <recommendedName>
        <fullName evidence="3">Polyketide cyclase</fullName>
    </recommendedName>
</protein>
<keyword evidence="2" id="KW-1185">Reference proteome</keyword>
<organism evidence="1 2">
    <name type="scientific">Thalassospira xiamenensis</name>
    <dbReference type="NCBI Taxonomy" id="220697"/>
    <lineage>
        <taxon>Bacteria</taxon>
        <taxon>Pseudomonadati</taxon>
        <taxon>Pseudomonadota</taxon>
        <taxon>Alphaproteobacteria</taxon>
        <taxon>Rhodospirillales</taxon>
        <taxon>Thalassospiraceae</taxon>
        <taxon>Thalassospira</taxon>
    </lineage>
</organism>